<keyword evidence="2" id="KW-1185">Reference proteome</keyword>
<protein>
    <submittedName>
        <fullName evidence="1">Uncharacterized protein</fullName>
    </submittedName>
</protein>
<dbReference type="KEGG" id="vmo:VMUT_0663"/>
<dbReference type="HOGENOM" id="CLU_2447839_0_0_2"/>
<name>F0QVM1_VULM7</name>
<reference evidence="1 2" key="1">
    <citation type="journal article" date="2011" name="J. Bacteriol.">
        <title>Complete genome sequence of 'Vulcanisaeta moutnovskia' strain 768-28, a novel member of the hyperthermophilic crenarchaeal genus vulcanisaeta.</title>
        <authorList>
            <person name="Gumerov V.M."/>
            <person name="Mardanov A.V."/>
            <person name="Beletsky A.V."/>
            <person name="Prokofeva M.I."/>
            <person name="Bonch-Osmolovskaya E.A."/>
            <person name="Ravin N.V."/>
            <person name="Skryabin K.G."/>
        </authorList>
    </citation>
    <scope>NUCLEOTIDE SEQUENCE [LARGE SCALE GENOMIC DNA]</scope>
    <source>
        <strain evidence="1 2">768-28</strain>
    </source>
</reference>
<organism evidence="1 2">
    <name type="scientific">Vulcanisaeta moutnovskia (strain 768-28)</name>
    <dbReference type="NCBI Taxonomy" id="985053"/>
    <lineage>
        <taxon>Archaea</taxon>
        <taxon>Thermoproteota</taxon>
        <taxon>Thermoprotei</taxon>
        <taxon>Thermoproteales</taxon>
        <taxon>Thermoproteaceae</taxon>
        <taxon>Vulcanisaeta</taxon>
    </lineage>
</organism>
<accession>F0QVM1</accession>
<dbReference type="STRING" id="985053.VMUT_0663"/>
<dbReference type="EMBL" id="CP002529">
    <property type="protein sequence ID" value="ADY00874.1"/>
    <property type="molecule type" value="Genomic_DNA"/>
</dbReference>
<dbReference type="Proteomes" id="UP000007485">
    <property type="component" value="Chromosome"/>
</dbReference>
<dbReference type="eggNOG" id="arCOG07747">
    <property type="taxonomic scope" value="Archaea"/>
</dbReference>
<evidence type="ECO:0000313" key="1">
    <source>
        <dbReference type="EMBL" id="ADY00874.1"/>
    </source>
</evidence>
<sequence length="89" mass="10171">MRVRELVIAVTVINNKRHILVNNETSEIVREVNRLLGLRRCSICGRWIKPEDFGYVEIVGNKVIKVVCQECLSNTYSVIAEVANQCLLK</sequence>
<evidence type="ECO:0000313" key="2">
    <source>
        <dbReference type="Proteomes" id="UP000007485"/>
    </source>
</evidence>
<dbReference type="AlphaFoldDB" id="F0QVM1"/>
<gene>
    <name evidence="1" type="ordered locus">VMUT_0663</name>
</gene>
<proteinExistence type="predicted"/>